<evidence type="ECO:0000259" key="6">
    <source>
        <dbReference type="Pfam" id="PF02544"/>
    </source>
</evidence>
<organism evidence="7 8">
    <name type="scientific">[Candida] railenensis</name>
    <dbReference type="NCBI Taxonomy" id="45579"/>
    <lineage>
        <taxon>Eukaryota</taxon>
        <taxon>Fungi</taxon>
        <taxon>Dikarya</taxon>
        <taxon>Ascomycota</taxon>
        <taxon>Saccharomycotina</taxon>
        <taxon>Pichiomycetes</taxon>
        <taxon>Debaryomycetaceae</taxon>
        <taxon>Kurtzmaniella</taxon>
    </lineage>
</organism>
<feature type="domain" description="3-oxo-5-alpha-steroid 4-dehydrogenase C-terminal" evidence="6">
    <location>
        <begin position="147"/>
        <end position="251"/>
    </location>
</feature>
<dbReference type="Pfam" id="PF02544">
    <property type="entry name" value="Steroid_dh"/>
    <property type="match status" value="1"/>
</dbReference>
<comment type="pathway">
    <text evidence="5">Protein modification; protein glycosylation.</text>
</comment>
<dbReference type="EC" id="1.3.1.94" evidence="5"/>
<dbReference type="GO" id="GO:0160198">
    <property type="term" value="F:polyprenal reductase activity"/>
    <property type="evidence" value="ECO:0007669"/>
    <property type="project" value="UniProtKB-EC"/>
</dbReference>
<feature type="transmembrane region" description="Helical" evidence="5">
    <location>
        <begin position="51"/>
        <end position="73"/>
    </location>
</feature>
<dbReference type="PROSITE" id="PS50244">
    <property type="entry name" value="S5A_REDUCTASE"/>
    <property type="match status" value="1"/>
</dbReference>
<feature type="transmembrane region" description="Helical" evidence="5">
    <location>
        <begin position="147"/>
        <end position="165"/>
    </location>
</feature>
<keyword evidence="4 5" id="KW-0472">Membrane</keyword>
<comment type="subcellular location">
    <subcellularLocation>
        <location evidence="1">Endomembrane system</location>
        <topology evidence="1">Multi-pass membrane protein</topology>
    </subcellularLocation>
    <subcellularLocation>
        <location evidence="5">Endoplasmic reticulum membrane</location>
    </subcellularLocation>
</comment>
<dbReference type="AlphaFoldDB" id="A0A9P0QP62"/>
<gene>
    <name evidence="7" type="ORF">CLIB1423_05S02344</name>
</gene>
<dbReference type="GO" id="GO:0006488">
    <property type="term" value="P:dolichol-linked oligosaccharide biosynthetic process"/>
    <property type="evidence" value="ECO:0007669"/>
    <property type="project" value="UniProtKB-UniRule"/>
</dbReference>
<dbReference type="Proteomes" id="UP000837801">
    <property type="component" value="Unassembled WGS sequence"/>
</dbReference>
<sequence>MTLLLSIGAILTVKVVPSLNVLLLYGKTAKQVKKKDSYVNQIAHLTVPKSWFLHFYIVYFGILSIGGAIVYLSSGQNCSVFVAYNMLLVQSFRRLLESLYITKFNPSAKINISHYLAGMIFYTTISINTFLGILREELAHSSESASVLTYFLSFLYVCASLDQYYNHRYLSKLVKYTVPTRGLFSILAAPHYFDEVVIYLVVALLAHMECSAPLSITEGNFWLSATFVLTNLSISALESNKYYEKTNNKKPWAIIPGLL</sequence>
<dbReference type="GO" id="GO:0003865">
    <property type="term" value="F:3-oxo-5-alpha-steroid 4-dehydrogenase activity"/>
    <property type="evidence" value="ECO:0007669"/>
    <property type="project" value="TreeGrafter"/>
</dbReference>
<evidence type="ECO:0000256" key="4">
    <source>
        <dbReference type="ARBA" id="ARBA00023136"/>
    </source>
</evidence>
<dbReference type="GO" id="GO:0102389">
    <property type="term" value="F:polyprenol reductase activity"/>
    <property type="evidence" value="ECO:0007669"/>
    <property type="project" value="UniProtKB-UniRule"/>
</dbReference>
<evidence type="ECO:0000256" key="2">
    <source>
        <dbReference type="ARBA" id="ARBA00022692"/>
    </source>
</evidence>
<dbReference type="InterPro" id="IPR001104">
    <property type="entry name" value="3-oxo-5_a-steroid_4-DH_C"/>
</dbReference>
<keyword evidence="5" id="KW-0521">NADP</keyword>
<name>A0A9P0QP62_9ASCO</name>
<feature type="transmembrane region" description="Helical" evidence="5">
    <location>
        <begin position="116"/>
        <end position="135"/>
    </location>
</feature>
<evidence type="ECO:0000256" key="3">
    <source>
        <dbReference type="ARBA" id="ARBA00022989"/>
    </source>
</evidence>
<dbReference type="GO" id="GO:0005789">
    <property type="term" value="C:endoplasmic reticulum membrane"/>
    <property type="evidence" value="ECO:0007669"/>
    <property type="project" value="UniProtKB-SubCell"/>
</dbReference>
<keyword evidence="8" id="KW-1185">Reference proteome</keyword>
<protein>
    <recommendedName>
        <fullName evidence="5">Polyprenal reductase</fullName>
        <ecNumber evidence="5">1.3.1.94</ecNumber>
    </recommendedName>
</protein>
<comment type="caution">
    <text evidence="7">The sequence shown here is derived from an EMBL/GenBank/DDBJ whole genome shotgun (WGS) entry which is preliminary data.</text>
</comment>
<comment type="function">
    <text evidence="5">Plays a key role in early steps of protein N-linked glycosylation by being involved in the conversion of polyprenol into dolichol. Acts as a polyprenal reductase that mediates the reduction of polyprenal into dolichal in a NADP-dependent mechanism. Dolichols are required for the synthesis of dolichol-linked monosaccharides and the oligosaccharide precursor used for N-glycosylation.</text>
</comment>
<dbReference type="PANTHER" id="PTHR14624">
    <property type="entry name" value="DFG10 PROTEIN"/>
    <property type="match status" value="1"/>
</dbReference>
<evidence type="ECO:0000256" key="1">
    <source>
        <dbReference type="ARBA" id="ARBA00004127"/>
    </source>
</evidence>
<keyword evidence="5" id="KW-0560">Oxidoreductase</keyword>
<comment type="similarity">
    <text evidence="5">Belongs to the steroid 5-alpha reductase family. Polyprenal reductase subfamily.</text>
</comment>
<keyword evidence="2 5" id="KW-0812">Transmembrane</keyword>
<reference evidence="7" key="1">
    <citation type="submission" date="2022-03" db="EMBL/GenBank/DDBJ databases">
        <authorList>
            <person name="Legras J.-L."/>
            <person name="Devillers H."/>
            <person name="Grondin C."/>
        </authorList>
    </citation>
    <scope>NUCLEOTIDE SEQUENCE</scope>
    <source>
        <strain evidence="7">CLIB 1423</strain>
    </source>
</reference>
<proteinExistence type="inferred from homology"/>
<dbReference type="InterPro" id="IPR039698">
    <property type="entry name" value="Dfg10/SRD5A3"/>
</dbReference>
<dbReference type="GO" id="GO:0016095">
    <property type="term" value="P:polyprenol catabolic process"/>
    <property type="evidence" value="ECO:0007669"/>
    <property type="project" value="UniProtKB-UniRule"/>
</dbReference>
<evidence type="ECO:0000313" key="7">
    <source>
        <dbReference type="EMBL" id="CAH2351961.1"/>
    </source>
</evidence>
<evidence type="ECO:0000313" key="8">
    <source>
        <dbReference type="Proteomes" id="UP000837801"/>
    </source>
</evidence>
<keyword evidence="5" id="KW-0256">Endoplasmic reticulum</keyword>
<dbReference type="OrthoDB" id="541710at2759"/>
<accession>A0A9P0QP62</accession>
<dbReference type="EMBL" id="CAKXYY010000005">
    <property type="protein sequence ID" value="CAH2351961.1"/>
    <property type="molecule type" value="Genomic_DNA"/>
</dbReference>
<comment type="catalytic activity">
    <reaction evidence="5">
        <text>a di-trans,poly-cis-dolichal + NADP(+) = a di-trans,poly-cis-polyprenal + NADPH + H(+)</text>
        <dbReference type="Rhea" id="RHEA:80727"/>
        <dbReference type="Rhea" id="RHEA-COMP:19536"/>
        <dbReference type="Rhea" id="RHEA-COMP:19537"/>
        <dbReference type="ChEBI" id="CHEBI:15378"/>
        <dbReference type="ChEBI" id="CHEBI:57783"/>
        <dbReference type="ChEBI" id="CHEBI:58349"/>
        <dbReference type="ChEBI" id="CHEBI:231623"/>
        <dbReference type="ChEBI" id="CHEBI:231637"/>
        <dbReference type="EC" id="1.3.1.94"/>
    </reaction>
    <physiologicalReaction direction="right-to-left" evidence="5">
        <dbReference type="Rhea" id="RHEA:80729"/>
    </physiologicalReaction>
</comment>
<feature type="transmembrane region" description="Helical" evidence="5">
    <location>
        <begin position="6"/>
        <end position="25"/>
    </location>
</feature>
<keyword evidence="3 5" id="KW-1133">Transmembrane helix</keyword>
<evidence type="ECO:0000256" key="5">
    <source>
        <dbReference type="RuleBase" id="RU367081"/>
    </source>
</evidence>
<dbReference type="PANTHER" id="PTHR14624:SF0">
    <property type="entry name" value="POLYPRENOL REDUCTASE"/>
    <property type="match status" value="1"/>
</dbReference>
<feature type="transmembrane region" description="Helical" evidence="5">
    <location>
        <begin position="186"/>
        <end position="207"/>
    </location>
</feature>